<organism evidence="3 4">
    <name type="scientific">Rhabdobacter roseus</name>
    <dbReference type="NCBI Taxonomy" id="1655419"/>
    <lineage>
        <taxon>Bacteria</taxon>
        <taxon>Pseudomonadati</taxon>
        <taxon>Bacteroidota</taxon>
        <taxon>Cytophagia</taxon>
        <taxon>Cytophagales</taxon>
        <taxon>Cytophagaceae</taxon>
        <taxon>Rhabdobacter</taxon>
    </lineage>
</organism>
<reference evidence="3 4" key="1">
    <citation type="submission" date="2020-08" db="EMBL/GenBank/DDBJ databases">
        <title>Genomic Encyclopedia of Type Strains, Phase IV (KMG-IV): sequencing the most valuable type-strain genomes for metagenomic binning, comparative biology and taxonomic classification.</title>
        <authorList>
            <person name="Goeker M."/>
        </authorList>
    </citation>
    <scope>NUCLEOTIDE SEQUENCE [LARGE SCALE GENOMIC DNA]</scope>
    <source>
        <strain evidence="3 4">DSM 105074</strain>
    </source>
</reference>
<dbReference type="GO" id="GO:0072344">
    <property type="term" value="P:rescue of stalled ribosome"/>
    <property type="evidence" value="ECO:0007669"/>
    <property type="project" value="TreeGrafter"/>
</dbReference>
<feature type="domain" description="NFACT RNA-binding" evidence="2">
    <location>
        <begin position="417"/>
        <end position="511"/>
    </location>
</feature>
<dbReference type="InterPro" id="IPR008532">
    <property type="entry name" value="NFACT_RNA-bd"/>
</dbReference>
<keyword evidence="4" id="KW-1185">Reference proteome</keyword>
<evidence type="ECO:0000313" key="4">
    <source>
        <dbReference type="Proteomes" id="UP000557307"/>
    </source>
</evidence>
<dbReference type="Pfam" id="PF05833">
    <property type="entry name" value="NFACT_N"/>
    <property type="match status" value="1"/>
</dbReference>
<evidence type="ECO:0000259" key="2">
    <source>
        <dbReference type="Pfam" id="PF05670"/>
    </source>
</evidence>
<name>A0A840TKB0_9BACT</name>
<proteinExistence type="predicted"/>
<dbReference type="GO" id="GO:1990112">
    <property type="term" value="C:RQC complex"/>
    <property type="evidence" value="ECO:0007669"/>
    <property type="project" value="TreeGrafter"/>
</dbReference>
<comment type="caution">
    <text evidence="3">The sequence shown here is derived from an EMBL/GenBank/DDBJ whole genome shotgun (WGS) entry which is preliminary data.</text>
</comment>
<dbReference type="GO" id="GO:0000049">
    <property type="term" value="F:tRNA binding"/>
    <property type="evidence" value="ECO:0007669"/>
    <property type="project" value="TreeGrafter"/>
</dbReference>
<dbReference type="Pfam" id="PF05670">
    <property type="entry name" value="NFACT-R_1"/>
    <property type="match status" value="1"/>
</dbReference>
<evidence type="ECO:0000313" key="3">
    <source>
        <dbReference type="EMBL" id="MBB5283891.1"/>
    </source>
</evidence>
<dbReference type="PANTHER" id="PTHR15239">
    <property type="entry name" value="NUCLEAR EXPORT MEDIATOR FACTOR NEMF"/>
    <property type="match status" value="1"/>
</dbReference>
<dbReference type="PANTHER" id="PTHR15239:SF6">
    <property type="entry name" value="RIBOSOME QUALITY CONTROL COMPLEX SUBUNIT NEMF"/>
    <property type="match status" value="1"/>
</dbReference>
<dbReference type="InterPro" id="IPR051608">
    <property type="entry name" value="RQC_Subunit_NEMF"/>
</dbReference>
<feature type="coiled-coil region" evidence="1">
    <location>
        <begin position="265"/>
        <end position="292"/>
    </location>
</feature>
<dbReference type="GO" id="GO:0043023">
    <property type="term" value="F:ribosomal large subunit binding"/>
    <property type="evidence" value="ECO:0007669"/>
    <property type="project" value="TreeGrafter"/>
</dbReference>
<dbReference type="RefSeq" id="WP_184173660.1">
    <property type="nucleotide sequence ID" value="NZ_JACHGF010000002.1"/>
</dbReference>
<gene>
    <name evidence="3" type="ORF">HNQ92_002017</name>
</gene>
<accession>A0A840TKB0</accession>
<dbReference type="Proteomes" id="UP000557307">
    <property type="component" value="Unassembled WGS sequence"/>
</dbReference>
<keyword evidence="1" id="KW-0175">Coiled coil</keyword>
<evidence type="ECO:0000256" key="1">
    <source>
        <dbReference type="SAM" id="Coils"/>
    </source>
</evidence>
<dbReference type="EMBL" id="JACHGF010000002">
    <property type="protein sequence ID" value="MBB5283891.1"/>
    <property type="molecule type" value="Genomic_DNA"/>
</dbReference>
<dbReference type="AlphaFoldDB" id="A0A840TKB0"/>
<sequence>MHQNHYFLRQLAPRLHEAIGGKRFMEAFSQDKDEIILVFAEARGKINFYKPFFLKATLRADFACLCFPDQFERARRNSVDLFTDLYDQAVTQVLAYENERALGIGLESGETLVFKLFGNRSNIVHFDTTGRTVNLFNNKLLGDQYLRIEELSRPLDQTYEAYLRANGRHEALFPTFGKLVNTYLREKLADQSDAAERWAIIQDVVQTLEQPATYYLSMIDYQPVLSLLPLGEIREPFTDPMEAVTRFYYAYARLGNLEKEKGEVLRLLRKRIQQTENYLENNLRKLMELEEGGRNEQMGHILMANLHQVPERAERVELYDFYRDQPILIKLKKELSPQKNAEMYYRKAKNEKIEVEKMEEGIGMREQELNVLRAHVAAIEGIGQLRELRAYIKKNALKQSSVVVDQGELFRKVDYLGYTILVGRNARNNDLLTRQYAYKEDLWLHARDVSGSHVVIKYQAGKKFPSPVVERAAQMAAWYSKRRTDSLCPVIVTPKKFVRKPKGLPEGAVVVDKEEVVLVEPKGE</sequence>
<protein>
    <submittedName>
        <fullName evidence="3">Putative ribosome quality control (RQC) complex YloA/Tae2 family protein</fullName>
    </submittedName>
</protein>